<protein>
    <submittedName>
        <fullName evidence="1">Uncharacterized protein</fullName>
    </submittedName>
</protein>
<comment type="caution">
    <text evidence="1">The sequence shown here is derived from an EMBL/GenBank/DDBJ whole genome shotgun (WGS) entry which is preliminary data.</text>
</comment>
<proteinExistence type="predicted"/>
<dbReference type="EMBL" id="LGRB01000012">
    <property type="protein sequence ID" value="OCT48562.1"/>
    <property type="molecule type" value="Genomic_DNA"/>
</dbReference>
<evidence type="ECO:0000313" key="1">
    <source>
        <dbReference type="EMBL" id="OCT48562.1"/>
    </source>
</evidence>
<keyword evidence="2" id="KW-1185">Reference proteome</keyword>
<accession>A0A1C1CJE2</accession>
<dbReference type="OrthoDB" id="10264507at2759"/>
<dbReference type="eggNOG" id="ENOG502T2ZW">
    <property type="taxonomic scope" value="Eukaryota"/>
</dbReference>
<name>A0A1C1CJE2_9EURO</name>
<dbReference type="VEuPathDB" id="FungiDB:G647_10286"/>
<gene>
    <name evidence="1" type="ORF">CLCR_04362</name>
</gene>
<organism evidence="1 2">
    <name type="scientific">Cladophialophora carrionii</name>
    <dbReference type="NCBI Taxonomy" id="86049"/>
    <lineage>
        <taxon>Eukaryota</taxon>
        <taxon>Fungi</taxon>
        <taxon>Dikarya</taxon>
        <taxon>Ascomycota</taxon>
        <taxon>Pezizomycotina</taxon>
        <taxon>Eurotiomycetes</taxon>
        <taxon>Chaetothyriomycetidae</taxon>
        <taxon>Chaetothyriales</taxon>
        <taxon>Herpotrichiellaceae</taxon>
        <taxon>Cladophialophora</taxon>
    </lineage>
</organism>
<sequence length="188" mass="21107">MPGSPLQPRQGVDAAAPNPGMVHPVCQPDMAALYHVLRFLLPQVGASLGPSPLVTLLSLDWASAELALGLEFESRWKVELTSSNIITLLYSCFDSYGPPLRPAVDFVEVQELVVLAMQDVEARDEPERAGRSKLFEIVKLVFKSGERLNWVSMYERSICRLFTRGPDHRLLEPYFRQSMNQANLSTYE</sequence>
<evidence type="ECO:0000313" key="2">
    <source>
        <dbReference type="Proteomes" id="UP000094526"/>
    </source>
</evidence>
<dbReference type="VEuPathDB" id="FungiDB:CLCR_04362"/>
<reference evidence="2" key="1">
    <citation type="submission" date="2015-07" db="EMBL/GenBank/DDBJ databases">
        <authorList>
            <person name="Teixeira M.M."/>
            <person name="Souza R.C."/>
            <person name="Almeida L.G."/>
            <person name="Vicente V.A."/>
            <person name="de Hoog S."/>
            <person name="Bocca A.L."/>
            <person name="de Almeida S.R."/>
            <person name="Vasconcelos A.T."/>
            <person name="Felipe M.S."/>
        </authorList>
    </citation>
    <scope>NUCLEOTIDE SEQUENCE [LARGE SCALE GENOMIC DNA]</scope>
    <source>
        <strain evidence="2">KSF</strain>
    </source>
</reference>
<dbReference type="AlphaFoldDB" id="A0A1C1CJE2"/>
<dbReference type="STRING" id="86049.A0A1C1CJE2"/>
<dbReference type="Proteomes" id="UP000094526">
    <property type="component" value="Unassembled WGS sequence"/>
</dbReference>